<name>A0A291LCN7_9CAUD</name>
<sequence>MFIFNWFKNFFTDFFSTTPGEGVVPISNDYLPLTVVEYVYMGDGTVEAVTMTYEEAQEYYKNPWRWSVPTTSSNTQSSSDSYDTNVYASDDTMEEIIRQPEKAGNVGAGALPLNSKKLKEHLDSRRSESYIDTAPIITVTAVSSWTGDSCGSSCDSGCSSTSCD</sequence>
<dbReference type="EMBL" id="MF158045">
    <property type="protein sequence ID" value="ATI16890.1"/>
    <property type="molecule type" value="Genomic_DNA"/>
</dbReference>
<proteinExistence type="predicted"/>
<organism evidence="1 2">
    <name type="scientific">Shigella phage Sf22</name>
    <dbReference type="NCBI Taxonomy" id="2024320"/>
    <lineage>
        <taxon>Viruses</taxon>
        <taxon>Duplodnaviria</taxon>
        <taxon>Heunggongvirae</taxon>
        <taxon>Uroviricota</taxon>
        <taxon>Caudoviricetes</taxon>
        <taxon>Pantevenvirales</taxon>
        <taxon>Straboviridae</taxon>
        <taxon>Tevenvirinae</taxon>
        <taxon>Tequatrovirus</taxon>
        <taxon>Tequatrovirus sf22</taxon>
    </lineage>
</organism>
<dbReference type="Pfam" id="PF23836">
    <property type="entry name" value="DUF7206"/>
    <property type="match status" value="2"/>
</dbReference>
<reference evidence="1 2" key="1">
    <citation type="submission" date="2017-05" db="EMBL/GenBank/DDBJ databases">
        <title>The isolation and characterization of 16 novel Shigella-infecting phages from the environment.</title>
        <authorList>
            <person name="Doore S.M."/>
            <person name="Schrad J.R."/>
            <person name="Dover J.A."/>
            <person name="Parent K.N."/>
        </authorList>
    </citation>
    <scope>NUCLEOTIDE SEQUENCE [LARGE SCALE GENOMIC DNA]</scope>
</reference>
<accession>A0A291LCN7</accession>
<evidence type="ECO:0000313" key="2">
    <source>
        <dbReference type="Proteomes" id="UP000229933"/>
    </source>
</evidence>
<gene>
    <name evidence="1" type="ORF">Sf22_gp198</name>
</gene>
<protein>
    <submittedName>
        <fullName evidence="1">Uncharacterized protein</fullName>
    </submittedName>
</protein>
<evidence type="ECO:0000313" key="1">
    <source>
        <dbReference type="EMBL" id="ATI16890.1"/>
    </source>
</evidence>
<dbReference type="Proteomes" id="UP000229933">
    <property type="component" value="Segment"/>
</dbReference>
<keyword evidence="2" id="KW-1185">Reference proteome</keyword>
<dbReference type="InterPro" id="IPR055630">
    <property type="entry name" value="DUF7206"/>
</dbReference>